<dbReference type="AlphaFoldDB" id="A0A7J7JQQ4"/>
<organism evidence="7 8">
    <name type="scientific">Bugula neritina</name>
    <name type="common">Brown bryozoan</name>
    <name type="synonym">Sertularia neritina</name>
    <dbReference type="NCBI Taxonomy" id="10212"/>
    <lineage>
        <taxon>Eukaryota</taxon>
        <taxon>Metazoa</taxon>
        <taxon>Spiralia</taxon>
        <taxon>Lophotrochozoa</taxon>
        <taxon>Bryozoa</taxon>
        <taxon>Gymnolaemata</taxon>
        <taxon>Cheilostomatida</taxon>
        <taxon>Flustrina</taxon>
        <taxon>Buguloidea</taxon>
        <taxon>Bugulidae</taxon>
        <taxon>Bugula</taxon>
    </lineage>
</organism>
<dbReference type="Proteomes" id="UP000593567">
    <property type="component" value="Unassembled WGS sequence"/>
</dbReference>
<dbReference type="GO" id="GO:0046920">
    <property type="term" value="F:alpha-(1-&gt;3)-fucosyltransferase activity"/>
    <property type="evidence" value="ECO:0007669"/>
    <property type="project" value="TreeGrafter"/>
</dbReference>
<evidence type="ECO:0000256" key="5">
    <source>
        <dbReference type="RuleBase" id="RU003832"/>
    </source>
</evidence>
<keyword evidence="3 5" id="KW-0328">Glycosyltransferase</keyword>
<evidence type="ECO:0000313" key="8">
    <source>
        <dbReference type="Proteomes" id="UP000593567"/>
    </source>
</evidence>
<keyword evidence="8" id="KW-1185">Reference proteome</keyword>
<dbReference type="UniPathway" id="UPA00378"/>
<dbReference type="Gene3D" id="3.40.50.11660">
    <property type="entry name" value="Glycosyl transferase family 10, C-terminal domain"/>
    <property type="match status" value="1"/>
</dbReference>
<comment type="subcellular location">
    <subcellularLocation>
        <location evidence="5">Golgi apparatus</location>
        <location evidence="5">Golgi stack membrane</location>
        <topology evidence="5">Single-pass type II membrane protein</topology>
    </subcellularLocation>
</comment>
<keyword evidence="5" id="KW-0333">Golgi apparatus</keyword>
<evidence type="ECO:0000256" key="1">
    <source>
        <dbReference type="ARBA" id="ARBA00004922"/>
    </source>
</evidence>
<reference evidence="7" key="1">
    <citation type="submission" date="2020-06" db="EMBL/GenBank/DDBJ databases">
        <title>Draft genome of Bugula neritina, a colonial animal packing powerful symbionts and potential medicines.</title>
        <authorList>
            <person name="Rayko M."/>
        </authorList>
    </citation>
    <scope>NUCLEOTIDE SEQUENCE [LARGE SCALE GENOMIC DNA]</scope>
    <source>
        <strain evidence="7">Kwan_BN1</strain>
    </source>
</reference>
<keyword evidence="5" id="KW-0812">Transmembrane</keyword>
<comment type="pathway">
    <text evidence="1">Protein modification; protein glycosylation.</text>
</comment>
<evidence type="ECO:0000256" key="2">
    <source>
        <dbReference type="ARBA" id="ARBA00008919"/>
    </source>
</evidence>
<accession>A0A7J7JQQ4</accession>
<evidence type="ECO:0000256" key="4">
    <source>
        <dbReference type="ARBA" id="ARBA00022679"/>
    </source>
</evidence>
<dbReference type="Pfam" id="PF00852">
    <property type="entry name" value="Glyco_transf_10"/>
    <property type="match status" value="1"/>
</dbReference>
<sequence>MFYSISLQDNLSGMDHGDFYGLLSKYKFVMAAENAVCDDYITEKLWRSFYVGTVPIIYGSPSIKDFLPCSDSAVLVNDFQSVKSLASFIKKIDSNTSLYSHYTRYKTQGVSNSVLSNTFKNQKFSPMGVDDGRPNFISASQCGACHRLHYPRKSTGSKHIKCPMPVEFSMENPDILLSKPNDYFAQEYIYRQYQSEALVTYLQKSGNWTYLDLYNNAYMRLAKDRPEFISQRIISNFKRYAEENEM</sequence>
<evidence type="ECO:0000259" key="6">
    <source>
        <dbReference type="Pfam" id="PF00852"/>
    </source>
</evidence>
<dbReference type="EMBL" id="VXIV02001968">
    <property type="protein sequence ID" value="KAF6028275.1"/>
    <property type="molecule type" value="Genomic_DNA"/>
</dbReference>
<feature type="domain" description="Fucosyltransferase C-terminal" evidence="6">
    <location>
        <begin position="15"/>
        <end position="153"/>
    </location>
</feature>
<dbReference type="InterPro" id="IPR001503">
    <property type="entry name" value="Glyco_trans_10"/>
</dbReference>
<evidence type="ECO:0000256" key="3">
    <source>
        <dbReference type="ARBA" id="ARBA00022676"/>
    </source>
</evidence>
<comment type="similarity">
    <text evidence="2 5">Belongs to the glycosyltransferase 10 family.</text>
</comment>
<dbReference type="InterPro" id="IPR038577">
    <property type="entry name" value="GT10-like_C_sf"/>
</dbReference>
<dbReference type="SUPFAM" id="SSF53756">
    <property type="entry name" value="UDP-Glycosyltransferase/glycogen phosphorylase"/>
    <property type="match status" value="1"/>
</dbReference>
<dbReference type="GO" id="GO:0032580">
    <property type="term" value="C:Golgi cisterna membrane"/>
    <property type="evidence" value="ECO:0007669"/>
    <property type="project" value="UniProtKB-SubCell"/>
</dbReference>
<keyword evidence="4 5" id="KW-0808">Transferase</keyword>
<name>A0A7J7JQQ4_BUGNE</name>
<protein>
    <recommendedName>
        <fullName evidence="5">Fucosyltransferase</fullName>
        <ecNumber evidence="5">2.4.1.-</ecNumber>
    </recommendedName>
</protein>
<dbReference type="PANTHER" id="PTHR11929:SF194">
    <property type="entry name" value="ALPHA-(1,3)-FUCOSYLTRANSFERASE 10"/>
    <property type="match status" value="1"/>
</dbReference>
<dbReference type="EC" id="2.4.1.-" evidence="5"/>
<gene>
    <name evidence="7" type="ORF">EB796_013423</name>
</gene>
<dbReference type="InterPro" id="IPR055270">
    <property type="entry name" value="Glyco_tran_10_C"/>
</dbReference>
<evidence type="ECO:0000313" key="7">
    <source>
        <dbReference type="EMBL" id="KAF6028275.1"/>
    </source>
</evidence>
<dbReference type="PANTHER" id="PTHR11929">
    <property type="entry name" value="ALPHA- 1,3 -FUCOSYLTRANSFERASE"/>
    <property type="match status" value="1"/>
</dbReference>
<keyword evidence="5" id="KW-0472">Membrane</keyword>
<comment type="caution">
    <text evidence="7">The sequence shown here is derived from an EMBL/GenBank/DDBJ whole genome shotgun (WGS) entry which is preliminary data.</text>
</comment>
<dbReference type="OrthoDB" id="9993460at2759"/>
<proteinExistence type="inferred from homology"/>